<dbReference type="AlphaFoldDB" id="A0A7S4GAA8"/>
<dbReference type="Pfam" id="PF16861">
    <property type="entry name" value="Carbam_trans_C"/>
    <property type="match status" value="1"/>
</dbReference>
<evidence type="ECO:0000259" key="2">
    <source>
        <dbReference type="Pfam" id="PF02543"/>
    </source>
</evidence>
<dbReference type="GO" id="GO:0003824">
    <property type="term" value="F:catalytic activity"/>
    <property type="evidence" value="ECO:0007669"/>
    <property type="project" value="InterPro"/>
</dbReference>
<evidence type="ECO:0008006" key="5">
    <source>
        <dbReference type="Google" id="ProtNLM"/>
    </source>
</evidence>
<evidence type="ECO:0000313" key="4">
    <source>
        <dbReference type="EMBL" id="CAE0830372.1"/>
    </source>
</evidence>
<dbReference type="InterPro" id="IPR051338">
    <property type="entry name" value="NodU/CmcH_Carbamoyltrnsfr"/>
</dbReference>
<evidence type="ECO:0000259" key="3">
    <source>
        <dbReference type="Pfam" id="PF16861"/>
    </source>
</evidence>
<dbReference type="InterPro" id="IPR038152">
    <property type="entry name" value="Carbam_trans_C_sf"/>
</dbReference>
<evidence type="ECO:0000256" key="1">
    <source>
        <dbReference type="ARBA" id="ARBA00006129"/>
    </source>
</evidence>
<sequence length="462" mass="51951">MIMNYKNKALRQRVPLMKALVPHDKSMFVHHHEAHALYGFYDSPFHNALVLTMDGGGDDGHFWFWRGDRHRCRVKRIQRVEENWGRLFFWIAQIVHEDLGLPHVSNWTHWASMTNPGLLMEFASYGQPQADWVEPIREFAHNATMRGSTSKERLESLCDLKDSFIRDQHTAADFVATAQLAMETAVRGHVTRASTQHPAAMQGIVLSGGVAFNTKLHRALFEAFKVPVHAPAGSADDGQTVGMVYSQLPSCHRQEVVESSLRFIDAADLPQYVQQWNGRAVDAEATAALLAEGKVIGVLRGRFPLGLEPHPSALRSIVAHVSAAQRFNATVMHRWYQPMHILAALQDVGDLVQEPLASEMFRNEVQLRTDLQRRFPAIVDQSGRARLHPIGNGTDPWLPRVLQRLGALTGVPLLLHAMYDSLAAPQNIALNNISQALRLWQSEQRLDYVVVEDFMFGPRAAV</sequence>
<dbReference type="InterPro" id="IPR031730">
    <property type="entry name" value="Carbam_trans_C"/>
</dbReference>
<protein>
    <recommendedName>
        <fullName evidence="5">Carbamoyltransferase domain-containing protein</fullName>
    </recommendedName>
</protein>
<dbReference type="PANTHER" id="PTHR34847">
    <property type="entry name" value="NODULATION PROTEIN U"/>
    <property type="match status" value="1"/>
</dbReference>
<gene>
    <name evidence="4" type="ORF">EGYM00163_LOCUS41652</name>
</gene>
<reference evidence="4" key="1">
    <citation type="submission" date="2021-01" db="EMBL/GenBank/DDBJ databases">
        <authorList>
            <person name="Corre E."/>
            <person name="Pelletier E."/>
            <person name="Niang G."/>
            <person name="Scheremetjew M."/>
            <person name="Finn R."/>
            <person name="Kale V."/>
            <person name="Holt S."/>
            <person name="Cochrane G."/>
            <person name="Meng A."/>
            <person name="Brown T."/>
            <person name="Cohen L."/>
        </authorList>
    </citation>
    <scope>NUCLEOTIDE SEQUENCE</scope>
    <source>
        <strain evidence="4">CCMP1594</strain>
    </source>
</reference>
<dbReference type="Gene3D" id="3.30.420.40">
    <property type="match status" value="1"/>
</dbReference>
<feature type="domain" description="Carbamoyltransferase" evidence="2">
    <location>
        <begin position="26"/>
        <end position="242"/>
    </location>
</feature>
<dbReference type="InterPro" id="IPR003696">
    <property type="entry name" value="Carbtransf_dom"/>
</dbReference>
<proteinExistence type="inferred from homology"/>
<dbReference type="PANTHER" id="PTHR34847:SF1">
    <property type="entry name" value="NODULATION PROTEIN U"/>
    <property type="match status" value="1"/>
</dbReference>
<dbReference type="Pfam" id="PF02543">
    <property type="entry name" value="Carbam_trans_N"/>
    <property type="match status" value="1"/>
</dbReference>
<feature type="domain" description="Carbamoyltransferase C-terminal" evidence="3">
    <location>
        <begin position="287"/>
        <end position="456"/>
    </location>
</feature>
<dbReference type="SUPFAM" id="SSF53067">
    <property type="entry name" value="Actin-like ATPase domain"/>
    <property type="match status" value="1"/>
</dbReference>
<accession>A0A7S4GAA8</accession>
<name>A0A7S4GAA8_9EUGL</name>
<dbReference type="EMBL" id="HBJA01121014">
    <property type="protein sequence ID" value="CAE0830372.1"/>
    <property type="molecule type" value="Transcribed_RNA"/>
</dbReference>
<dbReference type="InterPro" id="IPR043129">
    <property type="entry name" value="ATPase_NBD"/>
</dbReference>
<organism evidence="4">
    <name type="scientific">Eutreptiella gymnastica</name>
    <dbReference type="NCBI Taxonomy" id="73025"/>
    <lineage>
        <taxon>Eukaryota</taxon>
        <taxon>Discoba</taxon>
        <taxon>Euglenozoa</taxon>
        <taxon>Euglenida</taxon>
        <taxon>Spirocuta</taxon>
        <taxon>Euglenophyceae</taxon>
        <taxon>Eutreptiales</taxon>
        <taxon>Eutreptiaceae</taxon>
        <taxon>Eutreptiella</taxon>
    </lineage>
</organism>
<dbReference type="Gene3D" id="3.90.870.20">
    <property type="entry name" value="Carbamoyltransferase, C-terminal domain"/>
    <property type="match status" value="1"/>
</dbReference>
<comment type="similarity">
    <text evidence="1">Belongs to the NodU/CmcH family.</text>
</comment>